<sequence>MSGSQSLTPYEPDAYEVIARAMAESERGRWFLDEHARRNRGSDTGTVLDAIARLENVVTSQRPPDDLAHLRGNLLDMANAISRTKAEIAAISAPGQDQSRLGTASEALDAIVRTTERATSDILGAAEQVQEAAWLLRERGVEGEFCDRLDRHATQIYTACSFQDLTAQRTSRIVHTLRYLEDRLSSMIAIWDADGARLPPAPGTETAEAAADLCQSDVDRFIDAEATPVAVASHLGATALDDDLAFVEAPVVVKAESATEPVMALEIEGAVVTEAAAEETALDVFEPVGTGAEVSTQSTPDLILGFDVEEPAPALAALIDAHEEPTAEVPPAGAASEDLILAVAEPAPEAAVEFQASLDVSEPGDTEAAIRLSADDTAAEEAQKASEKPNEAPATLDDIDLLSIEEKLALFS</sequence>
<evidence type="ECO:0000256" key="1">
    <source>
        <dbReference type="SAM" id="MobiDB-lite"/>
    </source>
</evidence>
<keyword evidence="3" id="KW-1185">Reference proteome</keyword>
<evidence type="ECO:0000313" key="2">
    <source>
        <dbReference type="EMBL" id="AWN36396.1"/>
    </source>
</evidence>
<dbReference type="Gene3D" id="1.10.287.500">
    <property type="entry name" value="Helix hairpin bin"/>
    <property type="match status" value="1"/>
</dbReference>
<dbReference type="KEGG" id="meti:DK427_12215"/>
<feature type="compositionally biased region" description="Basic and acidic residues" evidence="1">
    <location>
        <begin position="381"/>
        <end position="390"/>
    </location>
</feature>
<evidence type="ECO:0008006" key="4">
    <source>
        <dbReference type="Google" id="ProtNLM"/>
    </source>
</evidence>
<gene>
    <name evidence="2" type="ORF">DK427_12215</name>
</gene>
<name>A0A2U8VTF0_9HYPH</name>
<feature type="region of interest" description="Disordered" evidence="1">
    <location>
        <begin position="375"/>
        <end position="397"/>
    </location>
</feature>
<accession>A0A2U8VTF0</accession>
<dbReference type="RefSeq" id="WP_109951498.1">
    <property type="nucleotide sequence ID" value="NZ_CP029551.1"/>
</dbReference>
<dbReference type="AlphaFoldDB" id="A0A2U8VTF0"/>
<dbReference type="OrthoDB" id="7269965at2"/>
<dbReference type="SUPFAM" id="SSF75708">
    <property type="entry name" value="Chemotaxis phosphatase CheZ"/>
    <property type="match status" value="1"/>
</dbReference>
<evidence type="ECO:0000313" key="3">
    <source>
        <dbReference type="Proteomes" id="UP000246058"/>
    </source>
</evidence>
<protein>
    <recommendedName>
        <fullName evidence="4">Chemotaxis protein CheZ</fullName>
    </recommendedName>
</protein>
<dbReference type="EMBL" id="CP029551">
    <property type="protein sequence ID" value="AWN36396.1"/>
    <property type="molecule type" value="Genomic_DNA"/>
</dbReference>
<proteinExistence type="predicted"/>
<organism evidence="2 3">
    <name type="scientific">Methylobacterium radiodurans</name>
    <dbReference type="NCBI Taxonomy" id="2202828"/>
    <lineage>
        <taxon>Bacteria</taxon>
        <taxon>Pseudomonadati</taxon>
        <taxon>Pseudomonadota</taxon>
        <taxon>Alphaproteobacteria</taxon>
        <taxon>Hyphomicrobiales</taxon>
        <taxon>Methylobacteriaceae</taxon>
        <taxon>Methylobacterium</taxon>
    </lineage>
</organism>
<reference evidence="2 3" key="1">
    <citation type="submission" date="2018-05" db="EMBL/GenBank/DDBJ databases">
        <title>Complete Genome Sequence of Methylobacterium sp. 17Sr1-43.</title>
        <authorList>
            <person name="Srinivasan S."/>
        </authorList>
    </citation>
    <scope>NUCLEOTIDE SEQUENCE [LARGE SCALE GENOMIC DNA]</scope>
    <source>
        <strain evidence="2 3">17Sr1-43</strain>
    </source>
</reference>
<dbReference type="Proteomes" id="UP000246058">
    <property type="component" value="Chromosome"/>
</dbReference>